<name>A0A815CK88_9BILA</name>
<protein>
    <recommendedName>
        <fullName evidence="1">Endonuclease/exonuclease/phosphatase domain-containing protein</fullName>
    </recommendedName>
</protein>
<dbReference type="PANTHER" id="PTHR23227:SF85">
    <property type="entry name" value="CRANIOFACIAL DEVELOPMENT PROTEIN 2"/>
    <property type="match status" value="1"/>
</dbReference>
<feature type="domain" description="Endonuclease/exonuclease/phosphatase" evidence="1">
    <location>
        <begin position="21"/>
        <end position="148"/>
    </location>
</feature>
<dbReference type="Gene3D" id="3.60.10.10">
    <property type="entry name" value="Endonuclease/exonuclease/phosphatase"/>
    <property type="match status" value="1"/>
</dbReference>
<dbReference type="GO" id="GO:0003824">
    <property type="term" value="F:catalytic activity"/>
    <property type="evidence" value="ECO:0007669"/>
    <property type="project" value="InterPro"/>
</dbReference>
<dbReference type="InterPro" id="IPR036691">
    <property type="entry name" value="Endo/exonu/phosph_ase_sf"/>
</dbReference>
<gene>
    <name evidence="2" type="ORF">JXQ802_LOCUS28683</name>
</gene>
<organism evidence="2 3">
    <name type="scientific">Rotaria sordida</name>
    <dbReference type="NCBI Taxonomy" id="392033"/>
    <lineage>
        <taxon>Eukaryota</taxon>
        <taxon>Metazoa</taxon>
        <taxon>Spiralia</taxon>
        <taxon>Gnathifera</taxon>
        <taxon>Rotifera</taxon>
        <taxon>Eurotatoria</taxon>
        <taxon>Bdelloidea</taxon>
        <taxon>Philodinida</taxon>
        <taxon>Philodinidae</taxon>
        <taxon>Rotaria</taxon>
    </lineage>
</organism>
<dbReference type="Proteomes" id="UP000663870">
    <property type="component" value="Unassembled WGS sequence"/>
</dbReference>
<comment type="caution">
    <text evidence="2">The sequence shown here is derived from an EMBL/GenBank/DDBJ whole genome shotgun (WGS) entry which is preliminary data.</text>
</comment>
<dbReference type="AlphaFoldDB" id="A0A815CK88"/>
<sequence>MISIRLQGKPTNLTIIQIYAPTTEAEESTIDDFYMDLQQILDDVPKKDAILIIGDWNAKVGKTAVPGIVGKFGVGKRNKAGERLLDFCQENHMIITNTCFQQPKRRLYTWTTPNGQHRNQIDYILCNRRWKSSITSIKTRPGADWGTDYELLLACFRIKLKQHHKSTQTAKPDLQNIPYEYKKRREAKANGNRQAFTKLNADFQRAARKDKEKQIMQECEKVEEYNKKGMTRDLFKKIKYFRGQFILRNGTLTDQNGKHLTNGDEIKNEWKQYTEELYKKETNGTGNLELDDYELEPDILESEVKFVMETLANGKAPGHDGIPIECFKTIKEDAIGAKCSQALDQFMRRNNEVMLHELAKKLCNQCKLTVFTSTISRYLNRLQYENCLPLNTSMLIQEHKEC</sequence>
<dbReference type="CDD" id="cd09076">
    <property type="entry name" value="L1-EN"/>
    <property type="match status" value="1"/>
</dbReference>
<dbReference type="EMBL" id="CAJNOL010001089">
    <property type="protein sequence ID" value="CAF1284858.1"/>
    <property type="molecule type" value="Genomic_DNA"/>
</dbReference>
<dbReference type="SUPFAM" id="SSF56219">
    <property type="entry name" value="DNase I-like"/>
    <property type="match status" value="1"/>
</dbReference>
<reference evidence="2" key="1">
    <citation type="submission" date="2021-02" db="EMBL/GenBank/DDBJ databases">
        <authorList>
            <person name="Nowell W R."/>
        </authorList>
    </citation>
    <scope>NUCLEOTIDE SEQUENCE</scope>
</reference>
<dbReference type="InterPro" id="IPR027124">
    <property type="entry name" value="Swc5/CFDP1/2"/>
</dbReference>
<keyword evidence="3" id="KW-1185">Reference proteome</keyword>
<accession>A0A815CK88</accession>
<evidence type="ECO:0000259" key="1">
    <source>
        <dbReference type="Pfam" id="PF03372"/>
    </source>
</evidence>
<evidence type="ECO:0000313" key="2">
    <source>
        <dbReference type="EMBL" id="CAF1284858.1"/>
    </source>
</evidence>
<evidence type="ECO:0000313" key="3">
    <source>
        <dbReference type="Proteomes" id="UP000663870"/>
    </source>
</evidence>
<dbReference type="PANTHER" id="PTHR23227">
    <property type="entry name" value="BUCENTAUR RELATED"/>
    <property type="match status" value="1"/>
</dbReference>
<proteinExistence type="predicted"/>
<dbReference type="Pfam" id="PF03372">
    <property type="entry name" value="Exo_endo_phos"/>
    <property type="match status" value="1"/>
</dbReference>
<dbReference type="InterPro" id="IPR005135">
    <property type="entry name" value="Endo/exonuclease/phosphatase"/>
</dbReference>